<gene>
    <name evidence="2" type="ORF">S12H4_12187</name>
</gene>
<keyword evidence="1" id="KW-0812">Transmembrane</keyword>
<feature type="transmembrane region" description="Helical" evidence="1">
    <location>
        <begin position="57"/>
        <end position="76"/>
    </location>
</feature>
<keyword evidence="1" id="KW-0472">Membrane</keyword>
<evidence type="ECO:0000313" key="2">
    <source>
        <dbReference type="EMBL" id="GAI82282.1"/>
    </source>
</evidence>
<keyword evidence="1" id="KW-1133">Transmembrane helix</keyword>
<proteinExistence type="predicted"/>
<organism evidence="2">
    <name type="scientific">marine sediment metagenome</name>
    <dbReference type="NCBI Taxonomy" id="412755"/>
    <lineage>
        <taxon>unclassified sequences</taxon>
        <taxon>metagenomes</taxon>
        <taxon>ecological metagenomes</taxon>
    </lineage>
</organism>
<evidence type="ECO:0000256" key="1">
    <source>
        <dbReference type="SAM" id="Phobius"/>
    </source>
</evidence>
<sequence length="103" mass="12343">MDFRNLTRKEFEDWKSQNPQFKNIDFEGFKKHLIKEQEKGNLINNDIEYQKDQFLKYAMYTSIGLGFFFPLIWIGTGTKFFELHKSAPIDFLKVELPVFPVEK</sequence>
<reference evidence="2" key="1">
    <citation type="journal article" date="2014" name="Front. Microbiol.">
        <title>High frequency of phylogenetically diverse reductive dehalogenase-homologous genes in deep subseafloor sedimentary metagenomes.</title>
        <authorList>
            <person name="Kawai M."/>
            <person name="Futagami T."/>
            <person name="Toyoda A."/>
            <person name="Takaki Y."/>
            <person name="Nishi S."/>
            <person name="Hori S."/>
            <person name="Arai W."/>
            <person name="Tsubouchi T."/>
            <person name="Morono Y."/>
            <person name="Uchiyama I."/>
            <person name="Ito T."/>
            <person name="Fujiyama A."/>
            <person name="Inagaki F."/>
            <person name="Takami H."/>
        </authorList>
    </citation>
    <scope>NUCLEOTIDE SEQUENCE</scope>
    <source>
        <strain evidence="2">Expedition CK06-06</strain>
    </source>
</reference>
<dbReference type="EMBL" id="BARW01005697">
    <property type="protein sequence ID" value="GAI82282.1"/>
    <property type="molecule type" value="Genomic_DNA"/>
</dbReference>
<dbReference type="AlphaFoldDB" id="X1RND7"/>
<name>X1RND7_9ZZZZ</name>
<comment type="caution">
    <text evidence="2">The sequence shown here is derived from an EMBL/GenBank/DDBJ whole genome shotgun (WGS) entry which is preliminary data.</text>
</comment>
<protein>
    <submittedName>
        <fullName evidence="2">Uncharacterized protein</fullName>
    </submittedName>
</protein>
<accession>X1RND7</accession>